<organism evidence="1">
    <name type="scientific">marine sediment metagenome</name>
    <dbReference type="NCBI Taxonomy" id="412755"/>
    <lineage>
        <taxon>unclassified sequences</taxon>
        <taxon>metagenomes</taxon>
        <taxon>ecological metagenomes</taxon>
    </lineage>
</organism>
<dbReference type="AlphaFoldDB" id="X1VP03"/>
<gene>
    <name evidence="1" type="ORF">S12H4_56596</name>
</gene>
<feature type="non-terminal residue" evidence="1">
    <location>
        <position position="64"/>
    </location>
</feature>
<dbReference type="EMBL" id="BARW01036468">
    <property type="protein sequence ID" value="GAJ18126.1"/>
    <property type="molecule type" value="Genomic_DNA"/>
</dbReference>
<sequence>MLTSGLLNRELAPPASACLPNGRDTSLRCATLCQPRGDNAKSDRLTTTLPSHMIQFERLTPPNF</sequence>
<evidence type="ECO:0000313" key="1">
    <source>
        <dbReference type="EMBL" id="GAJ18126.1"/>
    </source>
</evidence>
<accession>X1VP03</accession>
<proteinExistence type="predicted"/>
<protein>
    <submittedName>
        <fullName evidence="1">Uncharacterized protein</fullName>
    </submittedName>
</protein>
<name>X1VP03_9ZZZZ</name>
<reference evidence="1" key="1">
    <citation type="journal article" date="2014" name="Front. Microbiol.">
        <title>High frequency of phylogenetically diverse reductive dehalogenase-homologous genes in deep subseafloor sedimentary metagenomes.</title>
        <authorList>
            <person name="Kawai M."/>
            <person name="Futagami T."/>
            <person name="Toyoda A."/>
            <person name="Takaki Y."/>
            <person name="Nishi S."/>
            <person name="Hori S."/>
            <person name="Arai W."/>
            <person name="Tsubouchi T."/>
            <person name="Morono Y."/>
            <person name="Uchiyama I."/>
            <person name="Ito T."/>
            <person name="Fujiyama A."/>
            <person name="Inagaki F."/>
            <person name="Takami H."/>
        </authorList>
    </citation>
    <scope>NUCLEOTIDE SEQUENCE</scope>
    <source>
        <strain evidence="1">Expedition CK06-06</strain>
    </source>
</reference>
<comment type="caution">
    <text evidence="1">The sequence shown here is derived from an EMBL/GenBank/DDBJ whole genome shotgun (WGS) entry which is preliminary data.</text>
</comment>